<gene>
    <name evidence="2" type="ORF">Cgig2_018841</name>
</gene>
<proteinExistence type="predicted"/>
<evidence type="ECO:0000313" key="2">
    <source>
        <dbReference type="EMBL" id="KAJ8420637.1"/>
    </source>
</evidence>
<sequence length="185" mass="20574">MLGGGSSHLVASLTSFSDREGRKPLDRFVPSPSAPPLTGKRLRKPDSQSLSVAFCSDYSAIAAFCLLLWKVIRFYALLICCRDNSEKVLVHAEMKEKPIDLVLTTPSEVTETTIEASEVKGFTSKLEVQETCNVGESRALNKEIKHEITYRKLGKLMNKLYLILPVRNELWLSSDLAWLASSNGI</sequence>
<evidence type="ECO:0000256" key="1">
    <source>
        <dbReference type="SAM" id="MobiDB-lite"/>
    </source>
</evidence>
<accession>A0A9Q1GGV7</accession>
<keyword evidence="3" id="KW-1185">Reference proteome</keyword>
<evidence type="ECO:0000313" key="3">
    <source>
        <dbReference type="Proteomes" id="UP001153076"/>
    </source>
</evidence>
<name>A0A9Q1GGV7_9CARY</name>
<protein>
    <submittedName>
        <fullName evidence="2">Uncharacterized protein</fullName>
    </submittedName>
</protein>
<dbReference type="Proteomes" id="UP001153076">
    <property type="component" value="Unassembled WGS sequence"/>
</dbReference>
<reference evidence="2" key="1">
    <citation type="submission" date="2022-04" db="EMBL/GenBank/DDBJ databases">
        <title>Carnegiea gigantea Genome sequencing and assembly v2.</title>
        <authorList>
            <person name="Copetti D."/>
            <person name="Sanderson M.J."/>
            <person name="Burquez A."/>
            <person name="Wojciechowski M.F."/>
        </authorList>
    </citation>
    <scope>NUCLEOTIDE SEQUENCE</scope>
    <source>
        <strain evidence="2">SGP5-SGP5p</strain>
        <tissue evidence="2">Aerial part</tissue>
    </source>
</reference>
<comment type="caution">
    <text evidence="2">The sequence shown here is derived from an EMBL/GenBank/DDBJ whole genome shotgun (WGS) entry which is preliminary data.</text>
</comment>
<dbReference type="AlphaFoldDB" id="A0A9Q1GGV7"/>
<dbReference type="EMBL" id="JAKOGI010003266">
    <property type="protein sequence ID" value="KAJ8420637.1"/>
    <property type="molecule type" value="Genomic_DNA"/>
</dbReference>
<feature type="region of interest" description="Disordered" evidence="1">
    <location>
        <begin position="18"/>
        <end position="43"/>
    </location>
</feature>
<organism evidence="2 3">
    <name type="scientific">Carnegiea gigantea</name>
    <dbReference type="NCBI Taxonomy" id="171969"/>
    <lineage>
        <taxon>Eukaryota</taxon>
        <taxon>Viridiplantae</taxon>
        <taxon>Streptophyta</taxon>
        <taxon>Embryophyta</taxon>
        <taxon>Tracheophyta</taxon>
        <taxon>Spermatophyta</taxon>
        <taxon>Magnoliopsida</taxon>
        <taxon>eudicotyledons</taxon>
        <taxon>Gunneridae</taxon>
        <taxon>Pentapetalae</taxon>
        <taxon>Caryophyllales</taxon>
        <taxon>Cactineae</taxon>
        <taxon>Cactaceae</taxon>
        <taxon>Cactoideae</taxon>
        <taxon>Echinocereeae</taxon>
        <taxon>Carnegiea</taxon>
    </lineage>
</organism>